<organism evidence="1 2">
    <name type="scientific">Geomonas silvestris</name>
    <dbReference type="NCBI Taxonomy" id="2740184"/>
    <lineage>
        <taxon>Bacteria</taxon>
        <taxon>Pseudomonadati</taxon>
        <taxon>Thermodesulfobacteriota</taxon>
        <taxon>Desulfuromonadia</taxon>
        <taxon>Geobacterales</taxon>
        <taxon>Geobacteraceae</taxon>
        <taxon>Geomonas</taxon>
    </lineage>
</organism>
<sequence length="70" mass="7784">MAPRVDPGNQLLQVFLQRLELIGKLPQARQLLLGEAHKEPLYLAHSVVPVRAEFLHTCPTYSNKKGHTGG</sequence>
<dbReference type="EMBL" id="BLXX01000005">
    <property type="protein sequence ID" value="GFO59736.1"/>
    <property type="molecule type" value="Genomic_DNA"/>
</dbReference>
<reference evidence="2" key="1">
    <citation type="submission" date="2020-06" db="EMBL/GenBank/DDBJ databases">
        <title>Draft genomic sequence of Geomonas sp. Red330.</title>
        <authorList>
            <person name="Itoh H."/>
            <person name="Zhenxing X."/>
            <person name="Ushijima N."/>
            <person name="Masuda Y."/>
            <person name="Shiratori Y."/>
            <person name="Senoo K."/>
        </authorList>
    </citation>
    <scope>NUCLEOTIDE SEQUENCE [LARGE SCALE GENOMIC DNA]</scope>
    <source>
        <strain evidence="2">Red330</strain>
    </source>
</reference>
<accession>A0A6V8MIF6</accession>
<evidence type="ECO:0000313" key="1">
    <source>
        <dbReference type="EMBL" id="GFO59736.1"/>
    </source>
</evidence>
<evidence type="ECO:0000313" key="2">
    <source>
        <dbReference type="Proteomes" id="UP000556026"/>
    </source>
</evidence>
<keyword evidence="2" id="KW-1185">Reference proteome</keyword>
<protein>
    <submittedName>
        <fullName evidence="1">Uncharacterized protein</fullName>
    </submittedName>
</protein>
<comment type="caution">
    <text evidence="1">The sequence shown here is derived from an EMBL/GenBank/DDBJ whole genome shotgun (WGS) entry which is preliminary data.</text>
</comment>
<dbReference type="Proteomes" id="UP000556026">
    <property type="component" value="Unassembled WGS sequence"/>
</dbReference>
<proteinExistence type="predicted"/>
<gene>
    <name evidence="1" type="ORF">GMST_20610</name>
</gene>
<name>A0A6V8MIF6_9BACT</name>
<dbReference type="AlphaFoldDB" id="A0A6V8MIF6"/>